<dbReference type="Proteomes" id="UP000277204">
    <property type="component" value="Unassembled WGS sequence"/>
</dbReference>
<dbReference type="InterPro" id="IPR001584">
    <property type="entry name" value="Integrase_cat-core"/>
</dbReference>
<dbReference type="GO" id="GO:0003676">
    <property type="term" value="F:nucleic acid binding"/>
    <property type="evidence" value="ECO:0007669"/>
    <property type="project" value="InterPro"/>
</dbReference>
<accession>A0A183MA77</accession>
<evidence type="ECO:0000313" key="2">
    <source>
        <dbReference type="Proteomes" id="UP000277204"/>
    </source>
</evidence>
<dbReference type="SUPFAM" id="SSF53098">
    <property type="entry name" value="Ribonuclease H-like"/>
    <property type="match status" value="1"/>
</dbReference>
<dbReference type="InterPro" id="IPR043502">
    <property type="entry name" value="DNA/RNA_pol_sf"/>
</dbReference>
<evidence type="ECO:0000313" key="1">
    <source>
        <dbReference type="EMBL" id="VDP03085.1"/>
    </source>
</evidence>
<dbReference type="PANTHER" id="PTHR47331:SF1">
    <property type="entry name" value="GAG-LIKE PROTEIN"/>
    <property type="match status" value="1"/>
</dbReference>
<dbReference type="GO" id="GO:0015074">
    <property type="term" value="P:DNA integration"/>
    <property type="evidence" value="ECO:0007669"/>
    <property type="project" value="InterPro"/>
</dbReference>
<dbReference type="AlphaFoldDB" id="A0A183MA77"/>
<dbReference type="EMBL" id="UZAI01008814">
    <property type="protein sequence ID" value="VDP03085.1"/>
    <property type="molecule type" value="Genomic_DNA"/>
</dbReference>
<dbReference type="PROSITE" id="PS50994">
    <property type="entry name" value="INTEGRASE"/>
    <property type="match status" value="1"/>
</dbReference>
<protein>
    <submittedName>
        <fullName evidence="1">Uncharacterized protein</fullName>
    </submittedName>
</protein>
<dbReference type="Gene3D" id="3.30.420.10">
    <property type="entry name" value="Ribonuclease H-like superfamily/Ribonuclease H"/>
    <property type="match status" value="1"/>
</dbReference>
<name>A0A183MA77_9TREM</name>
<proteinExistence type="predicted"/>
<dbReference type="InterPro" id="IPR036397">
    <property type="entry name" value="RNaseH_sf"/>
</dbReference>
<organism evidence="1 2">
    <name type="scientific">Schistosoma margrebowiei</name>
    <dbReference type="NCBI Taxonomy" id="48269"/>
    <lineage>
        <taxon>Eukaryota</taxon>
        <taxon>Metazoa</taxon>
        <taxon>Spiralia</taxon>
        <taxon>Lophotrochozoa</taxon>
        <taxon>Platyhelminthes</taxon>
        <taxon>Trematoda</taxon>
        <taxon>Digenea</taxon>
        <taxon>Strigeidida</taxon>
        <taxon>Schistosomatoidea</taxon>
        <taxon>Schistosomatidae</taxon>
        <taxon>Schistosoma</taxon>
    </lineage>
</organism>
<sequence length="627" mass="72585">MRFIGRRGYPKEIYSDNGSNLVGAERELRKCLQDWVQERIHSDLLRKRIDWHFSPPAASHWGGVWERIIRSVRRVLGALGKEQFLTHECLETFMIEAERIINNRLLVPVMDDSNDLDAITPAKPLLLRENVAELTNVRSNDRYSKRWKQANYLAQNDIWSIICELRINLVSQLELGSVVNLAKDWNSSKVCLCIVPVRLYGPKGCLETYALLDSGSDTSLVCEELINQLGIEGKETSIKVTTVNWFTNCECLEVNLEVFSLDERGSIKINKVYTTKKLPIDHAAPLTELQLKRWKHIKDINLSRLRSNFVGILIGCDAPDAHWVLEQRLGDRKHPFAVRTHLGWMIIGPKGASRSLHQVQWCHRSANDILRDLERLYNHEFEDTYTFRNGYSVEDKKALKIVSDSFKLEGGHFQVGLPWKYDKPRLPNNLELAERRLECLRRRFMKDNSLLEKYQVVMNKHLSKGYITEASKEEFDHDAVCWYISHHPVINPKKPGKLRIVFDCAAVYQGCSLNDQLLRGPNTVNSFIGVLLRFRLCNVALAAYIEEMFLQVKIPRQDRGAFRLLWWEDGDIRRKLKEYCLTVHPFGAVSSPFCANFALKKTVDIFGKEFIEDIQDVVDKSFYVDDY</sequence>
<dbReference type="STRING" id="48269.A0A183MA77"/>
<dbReference type="PANTHER" id="PTHR47331">
    <property type="entry name" value="PHD-TYPE DOMAIN-CONTAINING PROTEIN"/>
    <property type="match status" value="1"/>
</dbReference>
<gene>
    <name evidence="1" type="ORF">SMRZ_LOCUS12953</name>
</gene>
<keyword evidence="2" id="KW-1185">Reference proteome</keyword>
<dbReference type="SUPFAM" id="SSF56672">
    <property type="entry name" value="DNA/RNA polymerases"/>
    <property type="match status" value="1"/>
</dbReference>
<dbReference type="InterPro" id="IPR012337">
    <property type="entry name" value="RNaseH-like_sf"/>
</dbReference>
<reference evidence="1 2" key="1">
    <citation type="submission" date="2018-11" db="EMBL/GenBank/DDBJ databases">
        <authorList>
            <consortium name="Pathogen Informatics"/>
        </authorList>
    </citation>
    <scope>NUCLEOTIDE SEQUENCE [LARGE SCALE GENOMIC DNA]</scope>
    <source>
        <strain evidence="1 2">Zambia</strain>
    </source>
</reference>